<dbReference type="SUPFAM" id="SSF57701">
    <property type="entry name" value="Zn2/Cys6 DNA-binding domain"/>
    <property type="match status" value="2"/>
</dbReference>
<evidence type="ECO:0000256" key="6">
    <source>
        <dbReference type="ARBA" id="ARBA00023163"/>
    </source>
</evidence>
<dbReference type="InterPro" id="IPR036864">
    <property type="entry name" value="Zn2-C6_fun-type_DNA-bd_sf"/>
</dbReference>
<protein>
    <recommendedName>
        <fullName evidence="8">Zn(2)-C6 fungal-type domain-containing protein</fullName>
    </recommendedName>
</protein>
<sequence length="1251" mass="140597">MPIKERHRSTLACARCYQMKKKCDKKAPSCSRCIQARQPCIGINRQKDIEVPRSVVQYLEQVSSKLHCGSASAGLTAETPAGPDAHIQLDLPQINHYSSVIQALRCAVLPICTTALIQSQPSLYHRNRLFYGSEPPPLKIHIGILQERPYQIRGSFSASKSRISDLLLVPFEVAKLLLNVYIENILPRYPCFLASELKQHFDAVYSKQDSEQEHNPPPEMSRFIVSMILAISSLTSKAHDFRKVATLSESLHRDALRHSQFLRRSNTITLRCFLLLIQFALLLPHTSNLWYMTGEAMRMAIALGLHQEQVELLEPHEADLRRTIFWTTYILERTVCVTSGCPVAISDEHIQVNLPFEPEDNPTSPSLHSAQSHRHQKMQFLNIIRFRRMLTEIHAVQFFGHRLPDSVMDYNQWVEATDREIQNWQDHALSGYKAAPDWFTNAVCATRLMLHRPCLRNAIPSDLSISKAVETAISMVHNCWKLSQTGYLIFPFHNVYNGFHAGIVLLYAIKHRAETCHSWELYGQVLEALALLTRVFSVLAERWPPAINTGYYFNELKEGVLRNIELASEPGDSLGEVNLLAELEHLVTDRQTSGDYHRNTTSAYTLPADTTTSPDWMRMQLFPFGTDETWEDFMNIGFGFENFDTLYASDNFDSLVPAAPVMTPPAPTTIPSDGIDESISAENLENVIESIPACNYCRNRRVKCSRRLPSCHACADSRRPCLYYDSVLSKDVFGSHIHALYTNIKNTISRGAVSDTALSGHIPAVSVGESSASFPRNVFIPSGERVDSSLSLVHSNDLHLSENDNKFFGSSSHLAALDLAISMRPGWTELQVAADEYLPRLAPEIEATDHQLLQKEAILPSYSTAAALIQSFSRSINIFYPTMQQHVLENLLSTAYGTPNTIHGTFEEQTLYIVLAIASYLTRSNNPSSVYTSNAYFMKGTSGDSIMHEKTSTSQVLLLQRSLLTCIYLLLNTGSGDVWRNLGFSVRLYFDMVHRPSDDESERDLAVTLYRTLYCLESQVAVAYGRPSLLAICDILRDDMLISTSSTIAERISIHFYKISFLKLQILNGTLSKTSRTLDHGSTLSHQEELQAWYDEWNCELDLFGPSEDQEVSKAWGQLQCFEALLFLSRANTSQSPTPAESQQLCDNFVQACTTLARNRGPHSNTKLTIDGQSSTPLFFPMVWTTAHAVFAAGLSLFQNKRSDLKVDGTMGRSIVLRQCLTLMASLEAEPNNMAAGFTAILEKFCSDEEQ</sequence>
<dbReference type="PANTHER" id="PTHR47782">
    <property type="entry name" value="ZN(II)2CYS6 TRANSCRIPTION FACTOR (EUROFUNG)-RELATED"/>
    <property type="match status" value="1"/>
</dbReference>
<evidence type="ECO:0000313" key="9">
    <source>
        <dbReference type="EMBL" id="CZR62153.1"/>
    </source>
</evidence>
<dbReference type="Pfam" id="PF00172">
    <property type="entry name" value="Zn_clus"/>
    <property type="match status" value="2"/>
</dbReference>
<evidence type="ECO:0000259" key="8">
    <source>
        <dbReference type="PROSITE" id="PS50048"/>
    </source>
</evidence>
<dbReference type="GO" id="GO:0043565">
    <property type="term" value="F:sequence-specific DNA binding"/>
    <property type="evidence" value="ECO:0007669"/>
    <property type="project" value="TreeGrafter"/>
</dbReference>
<feature type="domain" description="Zn(2)-C6 fungal-type" evidence="8">
    <location>
        <begin position="693"/>
        <end position="723"/>
    </location>
</feature>
<evidence type="ECO:0000256" key="1">
    <source>
        <dbReference type="ARBA" id="ARBA00004123"/>
    </source>
</evidence>
<dbReference type="SMART" id="SM00906">
    <property type="entry name" value="Fungal_trans"/>
    <property type="match status" value="2"/>
</dbReference>
<dbReference type="GO" id="GO:0006351">
    <property type="term" value="P:DNA-templated transcription"/>
    <property type="evidence" value="ECO:0007669"/>
    <property type="project" value="InterPro"/>
</dbReference>
<keyword evidence="10" id="KW-1185">Reference proteome</keyword>
<gene>
    <name evidence="9" type="ORF">PAC_12050</name>
</gene>
<keyword evidence="4" id="KW-0805">Transcription regulation</keyword>
<dbReference type="EMBL" id="FJOG01000020">
    <property type="protein sequence ID" value="CZR62153.1"/>
    <property type="molecule type" value="Genomic_DNA"/>
</dbReference>
<evidence type="ECO:0000256" key="2">
    <source>
        <dbReference type="ARBA" id="ARBA00022723"/>
    </source>
</evidence>
<dbReference type="Proteomes" id="UP000184330">
    <property type="component" value="Unassembled WGS sequence"/>
</dbReference>
<dbReference type="CDD" id="cd12148">
    <property type="entry name" value="fungal_TF_MHR"/>
    <property type="match status" value="2"/>
</dbReference>
<evidence type="ECO:0000313" key="10">
    <source>
        <dbReference type="Proteomes" id="UP000184330"/>
    </source>
</evidence>
<dbReference type="InterPro" id="IPR001138">
    <property type="entry name" value="Zn2Cys6_DnaBD"/>
</dbReference>
<dbReference type="Pfam" id="PF04082">
    <property type="entry name" value="Fungal_trans"/>
    <property type="match status" value="1"/>
</dbReference>
<dbReference type="CDD" id="cd00067">
    <property type="entry name" value="GAL4"/>
    <property type="match status" value="2"/>
</dbReference>
<keyword evidence="7" id="KW-0539">Nucleus</keyword>
<keyword evidence="3" id="KW-0862">Zinc</keyword>
<evidence type="ECO:0000256" key="4">
    <source>
        <dbReference type="ARBA" id="ARBA00023015"/>
    </source>
</evidence>
<feature type="domain" description="Zn(2)-C6 fungal-type" evidence="8">
    <location>
        <begin position="12"/>
        <end position="40"/>
    </location>
</feature>
<keyword evidence="6" id="KW-0804">Transcription</keyword>
<dbReference type="AlphaFoldDB" id="A0A1L7XAU8"/>
<dbReference type="InterPro" id="IPR007219">
    <property type="entry name" value="XnlR_reg_dom"/>
</dbReference>
<evidence type="ECO:0000256" key="7">
    <source>
        <dbReference type="ARBA" id="ARBA00023242"/>
    </source>
</evidence>
<dbReference type="Gene3D" id="4.10.240.10">
    <property type="entry name" value="Zn(2)-C6 fungal-type DNA-binding domain"/>
    <property type="match status" value="2"/>
</dbReference>
<dbReference type="GO" id="GO:0000981">
    <property type="term" value="F:DNA-binding transcription factor activity, RNA polymerase II-specific"/>
    <property type="evidence" value="ECO:0007669"/>
    <property type="project" value="InterPro"/>
</dbReference>
<dbReference type="GO" id="GO:0005634">
    <property type="term" value="C:nucleus"/>
    <property type="evidence" value="ECO:0007669"/>
    <property type="project" value="UniProtKB-SubCell"/>
</dbReference>
<accession>A0A1L7XAU8</accession>
<evidence type="ECO:0000256" key="3">
    <source>
        <dbReference type="ARBA" id="ARBA00022833"/>
    </source>
</evidence>
<dbReference type="InterPro" id="IPR052202">
    <property type="entry name" value="Yeast_MetPath_Reg"/>
</dbReference>
<dbReference type="GO" id="GO:0045944">
    <property type="term" value="P:positive regulation of transcription by RNA polymerase II"/>
    <property type="evidence" value="ECO:0007669"/>
    <property type="project" value="TreeGrafter"/>
</dbReference>
<reference evidence="9 10" key="1">
    <citation type="submission" date="2016-03" db="EMBL/GenBank/DDBJ databases">
        <authorList>
            <person name="Ploux O."/>
        </authorList>
    </citation>
    <scope>NUCLEOTIDE SEQUENCE [LARGE SCALE GENOMIC DNA]</scope>
    <source>
        <strain evidence="9 10">UAMH 11012</strain>
    </source>
</reference>
<dbReference type="SMART" id="SM00066">
    <property type="entry name" value="GAL4"/>
    <property type="match status" value="2"/>
</dbReference>
<proteinExistence type="predicted"/>
<keyword evidence="5" id="KW-0238">DNA-binding</keyword>
<dbReference type="PANTHER" id="PTHR47782:SF1">
    <property type="entry name" value="PYRIMIDINE PATHWAY REGULATORY PROTEIN 1"/>
    <property type="match status" value="1"/>
</dbReference>
<organism evidence="9 10">
    <name type="scientific">Phialocephala subalpina</name>
    <dbReference type="NCBI Taxonomy" id="576137"/>
    <lineage>
        <taxon>Eukaryota</taxon>
        <taxon>Fungi</taxon>
        <taxon>Dikarya</taxon>
        <taxon>Ascomycota</taxon>
        <taxon>Pezizomycotina</taxon>
        <taxon>Leotiomycetes</taxon>
        <taxon>Helotiales</taxon>
        <taxon>Mollisiaceae</taxon>
        <taxon>Phialocephala</taxon>
        <taxon>Phialocephala fortinii species complex</taxon>
    </lineage>
</organism>
<dbReference type="PROSITE" id="PS50048">
    <property type="entry name" value="ZN2_CY6_FUNGAL_2"/>
    <property type="match status" value="2"/>
</dbReference>
<dbReference type="OrthoDB" id="2399539at2759"/>
<comment type="subcellular location">
    <subcellularLocation>
        <location evidence="1">Nucleus</location>
    </subcellularLocation>
</comment>
<evidence type="ECO:0000256" key="5">
    <source>
        <dbReference type="ARBA" id="ARBA00023125"/>
    </source>
</evidence>
<name>A0A1L7XAU8_9HELO</name>
<keyword evidence="2" id="KW-0479">Metal-binding</keyword>
<dbReference type="GO" id="GO:0008270">
    <property type="term" value="F:zinc ion binding"/>
    <property type="evidence" value="ECO:0007669"/>
    <property type="project" value="InterPro"/>
</dbReference>
<dbReference type="PROSITE" id="PS00463">
    <property type="entry name" value="ZN2_CY6_FUNGAL_1"/>
    <property type="match status" value="1"/>
</dbReference>